<protein>
    <recommendedName>
        <fullName evidence="2">SigF-like NTF2-like domain-containing protein</fullName>
    </recommendedName>
</protein>
<name>A0A369JIL4_HYPMA</name>
<evidence type="ECO:0000259" key="2">
    <source>
        <dbReference type="Pfam" id="PF24840"/>
    </source>
</evidence>
<feature type="compositionally biased region" description="Basic and acidic residues" evidence="1">
    <location>
        <begin position="190"/>
        <end position="207"/>
    </location>
</feature>
<feature type="region of interest" description="Disordered" evidence="1">
    <location>
        <begin position="174"/>
        <end position="207"/>
    </location>
</feature>
<dbReference type="PANTHER" id="PTHR35393:SF1">
    <property type="entry name" value="SNOAL-LIKE DOMAIN-CONTAINING PROTEIN"/>
    <property type="match status" value="1"/>
</dbReference>
<sequence>MQTPFSDIKHVVSLLTTAETPEQQRDAVNTYFAEDVEFRHPLVKISSNHLSREDLLAIYQSYRILSPHIEIDITNVVYDNRTNTLYLDITQLFHIRFSPFKPVPAHFVTRLKLIKKNKKFLIASQEDFYQPDEFIALILPPLMPLMRYALTAGGYITAFSAKMAQVMGYWRPTAEPSKEKQASEDSQDSEDTHIGSDDGHQTKRLEK</sequence>
<proteinExistence type="predicted"/>
<dbReference type="AlphaFoldDB" id="A0A369JIL4"/>
<dbReference type="PANTHER" id="PTHR35393">
    <property type="entry name" value="CHROMOSOME 1, WHOLE GENOME SHOTGUN SEQUENCE"/>
    <property type="match status" value="1"/>
</dbReference>
<evidence type="ECO:0000256" key="1">
    <source>
        <dbReference type="SAM" id="MobiDB-lite"/>
    </source>
</evidence>
<dbReference type="InterPro" id="IPR032710">
    <property type="entry name" value="NTF2-like_dom_sf"/>
</dbReference>
<dbReference type="STRING" id="39966.A0A369JIL4"/>
<dbReference type="EMBL" id="LUEZ02000053">
    <property type="protein sequence ID" value="RDB22029.1"/>
    <property type="molecule type" value="Genomic_DNA"/>
</dbReference>
<dbReference type="Pfam" id="PF24840">
    <property type="entry name" value="NTF2_SigF"/>
    <property type="match status" value="1"/>
</dbReference>
<evidence type="ECO:0000313" key="4">
    <source>
        <dbReference type="Proteomes" id="UP000076154"/>
    </source>
</evidence>
<organism evidence="3 4">
    <name type="scientific">Hypsizygus marmoreus</name>
    <name type="common">White beech mushroom</name>
    <name type="synonym">Agaricus marmoreus</name>
    <dbReference type="NCBI Taxonomy" id="39966"/>
    <lineage>
        <taxon>Eukaryota</taxon>
        <taxon>Fungi</taxon>
        <taxon>Dikarya</taxon>
        <taxon>Basidiomycota</taxon>
        <taxon>Agaricomycotina</taxon>
        <taxon>Agaricomycetes</taxon>
        <taxon>Agaricomycetidae</taxon>
        <taxon>Agaricales</taxon>
        <taxon>Tricholomatineae</taxon>
        <taxon>Lyophyllaceae</taxon>
        <taxon>Hypsizygus</taxon>
    </lineage>
</organism>
<evidence type="ECO:0000313" key="3">
    <source>
        <dbReference type="EMBL" id="RDB22029.1"/>
    </source>
</evidence>
<dbReference type="OrthoDB" id="2344312at2759"/>
<accession>A0A369JIL4</accession>
<feature type="domain" description="SigF-like NTF2-like" evidence="2">
    <location>
        <begin position="1"/>
        <end position="169"/>
    </location>
</feature>
<dbReference type="InterPro" id="IPR057514">
    <property type="entry name" value="NTF2_SigF"/>
</dbReference>
<dbReference type="SUPFAM" id="SSF54427">
    <property type="entry name" value="NTF2-like"/>
    <property type="match status" value="1"/>
</dbReference>
<comment type="caution">
    <text evidence="3">The sequence shown here is derived from an EMBL/GenBank/DDBJ whole genome shotgun (WGS) entry which is preliminary data.</text>
</comment>
<gene>
    <name evidence="3" type="ORF">Hypma_010937</name>
</gene>
<keyword evidence="4" id="KW-1185">Reference proteome</keyword>
<reference evidence="3" key="1">
    <citation type="submission" date="2018-04" db="EMBL/GenBank/DDBJ databases">
        <title>Whole genome sequencing of Hypsizygus marmoreus.</title>
        <authorList>
            <person name="Choi I.-G."/>
            <person name="Min B."/>
            <person name="Kim J.-G."/>
            <person name="Kim S."/>
            <person name="Oh Y.-L."/>
            <person name="Kong W.-S."/>
            <person name="Park H."/>
            <person name="Jeong J."/>
            <person name="Song E.-S."/>
        </authorList>
    </citation>
    <scope>NUCLEOTIDE SEQUENCE [LARGE SCALE GENOMIC DNA]</scope>
    <source>
        <strain evidence="3">51987-8</strain>
    </source>
</reference>
<dbReference type="InParanoid" id="A0A369JIL4"/>
<dbReference type="Proteomes" id="UP000076154">
    <property type="component" value="Unassembled WGS sequence"/>
</dbReference>